<dbReference type="PhylomeDB" id="T1J822"/>
<dbReference type="GO" id="GO:0051301">
    <property type="term" value="P:cell division"/>
    <property type="evidence" value="ECO:0007669"/>
    <property type="project" value="UniProtKB-UniRule"/>
</dbReference>
<dbReference type="FunFam" id="3.30.170.10:FF:000001">
    <property type="entry name" value="Cyclin-dependent kinases regulatory subunit"/>
    <property type="match status" value="1"/>
</dbReference>
<sequence length="83" mass="10226">MSHQTNIYYSDKYYDDKFEYRHVMLPKEKAKLVPKTHLMSEPEWRKVGIQQSQGWQHYMIHEPEPHIILFRRPVQDENQQNVQ</sequence>
<dbReference type="SMART" id="SM01084">
    <property type="entry name" value="CKS"/>
    <property type="match status" value="1"/>
</dbReference>
<dbReference type="eggNOG" id="KOG3484">
    <property type="taxonomic scope" value="Eukaryota"/>
</dbReference>
<dbReference type="SUPFAM" id="SSF55637">
    <property type="entry name" value="Cell cycle regulatory proteins"/>
    <property type="match status" value="1"/>
</dbReference>
<proteinExistence type="inferred from homology"/>
<dbReference type="HOGENOM" id="CLU_140546_2_0_1"/>
<dbReference type="Pfam" id="PF01111">
    <property type="entry name" value="CKS"/>
    <property type="match status" value="1"/>
</dbReference>
<dbReference type="AlphaFoldDB" id="T1J822"/>
<evidence type="ECO:0000256" key="2">
    <source>
        <dbReference type="ARBA" id="ARBA00022618"/>
    </source>
</evidence>
<dbReference type="Proteomes" id="UP000014500">
    <property type="component" value="Unassembled WGS sequence"/>
</dbReference>
<evidence type="ECO:0000256" key="4">
    <source>
        <dbReference type="ARBA" id="ARBA00068939"/>
    </source>
</evidence>
<evidence type="ECO:0000313" key="7">
    <source>
        <dbReference type="Proteomes" id="UP000014500"/>
    </source>
</evidence>
<evidence type="ECO:0000256" key="3">
    <source>
        <dbReference type="ARBA" id="ARBA00023306"/>
    </source>
</evidence>
<dbReference type="OMA" id="MSENEWR"/>
<dbReference type="PRINTS" id="PR00296">
    <property type="entry name" value="CYCLINKINASE"/>
</dbReference>
<protein>
    <recommendedName>
        <fullName evidence="4 5">Cyclin-dependent kinases regulatory subunit</fullName>
    </recommendedName>
</protein>
<organism evidence="6 7">
    <name type="scientific">Strigamia maritima</name>
    <name type="common">European centipede</name>
    <name type="synonym">Geophilus maritimus</name>
    <dbReference type="NCBI Taxonomy" id="126957"/>
    <lineage>
        <taxon>Eukaryota</taxon>
        <taxon>Metazoa</taxon>
        <taxon>Ecdysozoa</taxon>
        <taxon>Arthropoda</taxon>
        <taxon>Myriapoda</taxon>
        <taxon>Chilopoda</taxon>
        <taxon>Pleurostigmophora</taxon>
        <taxon>Geophilomorpha</taxon>
        <taxon>Linotaeniidae</taxon>
        <taxon>Strigamia</taxon>
    </lineage>
</organism>
<comment type="similarity">
    <text evidence="1 5">Belongs to the CKS family.</text>
</comment>
<evidence type="ECO:0000313" key="6">
    <source>
        <dbReference type="EnsemblMetazoa" id="SMAR009840-PA"/>
    </source>
</evidence>
<dbReference type="EnsemblMetazoa" id="SMAR009840-RA">
    <property type="protein sequence ID" value="SMAR009840-PA"/>
    <property type="gene ID" value="SMAR009840"/>
</dbReference>
<accession>T1J822</accession>
<name>T1J822_STRMM</name>
<keyword evidence="3 5" id="KW-0131">Cell cycle</keyword>
<dbReference type="GO" id="GO:0016538">
    <property type="term" value="F:cyclin-dependent protein serine/threonine kinase regulator activity"/>
    <property type="evidence" value="ECO:0007669"/>
    <property type="project" value="InterPro"/>
</dbReference>
<dbReference type="InterPro" id="IPR000789">
    <property type="entry name" value="Cyclin-dep_kinase_reg-sub"/>
</dbReference>
<dbReference type="InterPro" id="IPR036858">
    <property type="entry name" value="Cyclin-dep_kinase_reg-sub_sf"/>
</dbReference>
<reference evidence="6" key="2">
    <citation type="submission" date="2015-02" db="UniProtKB">
        <authorList>
            <consortium name="EnsemblMetazoa"/>
        </authorList>
    </citation>
    <scope>IDENTIFICATION</scope>
</reference>
<dbReference type="EMBL" id="JH431945">
    <property type="status" value="NOT_ANNOTATED_CDS"/>
    <property type="molecule type" value="Genomic_DNA"/>
</dbReference>
<evidence type="ECO:0000256" key="1">
    <source>
        <dbReference type="ARBA" id="ARBA00007782"/>
    </source>
</evidence>
<dbReference type="PROSITE" id="PS00944">
    <property type="entry name" value="CKS_1"/>
    <property type="match status" value="1"/>
</dbReference>
<dbReference type="Gene3D" id="3.30.170.10">
    <property type="entry name" value="Cyclin-dependent kinase, regulatory subunit"/>
    <property type="match status" value="1"/>
</dbReference>
<reference evidence="7" key="1">
    <citation type="submission" date="2011-05" db="EMBL/GenBank/DDBJ databases">
        <authorList>
            <person name="Richards S.R."/>
            <person name="Qu J."/>
            <person name="Jiang H."/>
            <person name="Jhangiani S.N."/>
            <person name="Agravi P."/>
            <person name="Goodspeed R."/>
            <person name="Gross S."/>
            <person name="Mandapat C."/>
            <person name="Jackson L."/>
            <person name="Mathew T."/>
            <person name="Pu L."/>
            <person name="Thornton R."/>
            <person name="Saada N."/>
            <person name="Wilczek-Boney K.B."/>
            <person name="Lee S."/>
            <person name="Kovar C."/>
            <person name="Wu Y."/>
            <person name="Scherer S.E."/>
            <person name="Worley K.C."/>
            <person name="Muzny D.M."/>
            <person name="Gibbs R."/>
        </authorList>
    </citation>
    <scope>NUCLEOTIDE SEQUENCE</scope>
    <source>
        <strain evidence="7">Brora</strain>
    </source>
</reference>
<evidence type="ECO:0000256" key="5">
    <source>
        <dbReference type="RuleBase" id="RU311113"/>
    </source>
</evidence>
<comment type="function">
    <text evidence="5">Binds to the catalytic subunit of the cyclin dependent kinases and is essential for their biological function.</text>
</comment>
<keyword evidence="2 5" id="KW-0132">Cell division</keyword>
<dbReference type="PANTHER" id="PTHR23415">
    <property type="entry name" value="CYCLIN-DEPENDENT KINASES REGULATORY SUBUNIT/60S RIBOSOME SUBUNIT BIOGENESIS PROTEIN NIP7"/>
    <property type="match status" value="1"/>
</dbReference>
<dbReference type="STRING" id="126957.T1J822"/>
<keyword evidence="7" id="KW-1185">Reference proteome</keyword>